<evidence type="ECO:0000256" key="3">
    <source>
        <dbReference type="ARBA" id="ARBA00022989"/>
    </source>
</evidence>
<dbReference type="SUPFAM" id="SSF103473">
    <property type="entry name" value="MFS general substrate transporter"/>
    <property type="match status" value="1"/>
</dbReference>
<evidence type="ECO:0000313" key="9">
    <source>
        <dbReference type="Proteomes" id="UP000608024"/>
    </source>
</evidence>
<keyword evidence="2 6" id="KW-0812">Transmembrane</keyword>
<dbReference type="Gene3D" id="1.20.1250.20">
    <property type="entry name" value="MFS general substrate transporter like domains"/>
    <property type="match status" value="2"/>
</dbReference>
<sequence length="422" mass="43297">MPSPYRAIFAAPGSKGFSAAGLLGRMPLSMMGIGIVTMVSQITGRYGLAGALSATVALSAAAIGPQISRLVDRHGQRRVLRPATLVSLAAVAGLLLAARFELPDWTLFVFAALVGCVPSVGSMVRARWAALYGGTSKLHTAYSFESVVDEVCFIFGPIISIGLSTVWFPESGPLLAAVFLAVGVFWLTAQRATEPVPHPREHHTKGSALRSPGLQVLGAAFVATGTIFGAVDVVTVAFAEEEGHKSAASLVLAVYALGSCLAGVAFGLMNFTGAPARRWLVGVCAMAVSMIPLQLVGSLPFLAAALFLAGLSIAPTMITTMALVEQHVPRAQLTEGMTWVSTGLAVGIALGSSAAGWVIDAAGPSAGYGVPGVAGALAAVVGLLGYRRLQRPAPRREGTHGHGNGQGHGRGSDQHEESSGVA</sequence>
<proteinExistence type="predicted"/>
<dbReference type="EMBL" id="BNBT01000001">
    <property type="protein sequence ID" value="GHE35189.1"/>
    <property type="molecule type" value="Genomic_DNA"/>
</dbReference>
<keyword evidence="3 6" id="KW-1133">Transmembrane helix</keyword>
<feature type="transmembrane region" description="Helical" evidence="6">
    <location>
        <begin position="79"/>
        <end position="99"/>
    </location>
</feature>
<dbReference type="PROSITE" id="PS50850">
    <property type="entry name" value="MFS"/>
    <property type="match status" value="1"/>
</dbReference>
<dbReference type="PANTHER" id="PTHR23542">
    <property type="match status" value="1"/>
</dbReference>
<organism evidence="8 9">
    <name type="scientific">Streptomyces longispororuber</name>
    <dbReference type="NCBI Taxonomy" id="68230"/>
    <lineage>
        <taxon>Bacteria</taxon>
        <taxon>Bacillati</taxon>
        <taxon>Actinomycetota</taxon>
        <taxon>Actinomycetes</taxon>
        <taxon>Kitasatosporales</taxon>
        <taxon>Streptomycetaceae</taxon>
        <taxon>Streptomyces</taxon>
    </lineage>
</organism>
<evidence type="ECO:0000256" key="6">
    <source>
        <dbReference type="SAM" id="Phobius"/>
    </source>
</evidence>
<reference evidence="8" key="1">
    <citation type="journal article" date="2014" name="Int. J. Syst. Evol. Microbiol.">
        <title>Complete genome sequence of Corynebacterium casei LMG S-19264T (=DSM 44701T), isolated from a smear-ripened cheese.</title>
        <authorList>
            <consortium name="US DOE Joint Genome Institute (JGI-PGF)"/>
            <person name="Walter F."/>
            <person name="Albersmeier A."/>
            <person name="Kalinowski J."/>
            <person name="Ruckert C."/>
        </authorList>
    </citation>
    <scope>NUCLEOTIDE SEQUENCE</scope>
    <source>
        <strain evidence="8">JCM 4784</strain>
    </source>
</reference>
<dbReference type="InterPro" id="IPR011701">
    <property type="entry name" value="MFS"/>
</dbReference>
<gene>
    <name evidence="8" type="ORF">GCM10018785_01180</name>
</gene>
<dbReference type="InterPro" id="IPR020846">
    <property type="entry name" value="MFS_dom"/>
</dbReference>
<comment type="subcellular location">
    <subcellularLocation>
        <location evidence="1">Cell membrane</location>
        <topology evidence="1">Multi-pass membrane protein</topology>
    </subcellularLocation>
</comment>
<feature type="transmembrane region" description="Helical" evidence="6">
    <location>
        <begin position="214"/>
        <end position="238"/>
    </location>
</feature>
<keyword evidence="9" id="KW-1185">Reference proteome</keyword>
<feature type="transmembrane region" description="Helical" evidence="6">
    <location>
        <begin position="105"/>
        <end position="126"/>
    </location>
</feature>
<name>A0A919DEB2_9ACTN</name>
<feature type="region of interest" description="Disordered" evidence="5">
    <location>
        <begin position="391"/>
        <end position="422"/>
    </location>
</feature>
<dbReference type="Proteomes" id="UP000608024">
    <property type="component" value="Unassembled WGS sequence"/>
</dbReference>
<evidence type="ECO:0000256" key="2">
    <source>
        <dbReference type="ARBA" id="ARBA00022692"/>
    </source>
</evidence>
<evidence type="ECO:0000256" key="5">
    <source>
        <dbReference type="SAM" id="MobiDB-lite"/>
    </source>
</evidence>
<keyword evidence="4 6" id="KW-0472">Membrane</keyword>
<dbReference type="InterPro" id="IPR036259">
    <property type="entry name" value="MFS_trans_sf"/>
</dbReference>
<accession>A0A919DEB2</accession>
<feature type="transmembrane region" description="Helical" evidence="6">
    <location>
        <begin position="250"/>
        <end position="271"/>
    </location>
</feature>
<dbReference type="GO" id="GO:0005886">
    <property type="term" value="C:plasma membrane"/>
    <property type="evidence" value="ECO:0007669"/>
    <property type="project" value="UniProtKB-SubCell"/>
</dbReference>
<dbReference type="PANTHER" id="PTHR23542:SF1">
    <property type="entry name" value="MAJOR FACILITATOR SUPERFAMILY (MFS) PROFILE DOMAIN-CONTAINING PROTEIN"/>
    <property type="match status" value="1"/>
</dbReference>
<evidence type="ECO:0000256" key="4">
    <source>
        <dbReference type="ARBA" id="ARBA00023136"/>
    </source>
</evidence>
<feature type="transmembrane region" description="Helical" evidence="6">
    <location>
        <begin position="20"/>
        <end position="40"/>
    </location>
</feature>
<comment type="caution">
    <text evidence="8">The sequence shown here is derived from an EMBL/GenBank/DDBJ whole genome shotgun (WGS) entry which is preliminary data.</text>
</comment>
<evidence type="ECO:0000256" key="1">
    <source>
        <dbReference type="ARBA" id="ARBA00004651"/>
    </source>
</evidence>
<evidence type="ECO:0000259" key="7">
    <source>
        <dbReference type="PROSITE" id="PS50850"/>
    </source>
</evidence>
<dbReference type="Pfam" id="PF07690">
    <property type="entry name" value="MFS_1"/>
    <property type="match status" value="1"/>
</dbReference>
<feature type="domain" description="Major facilitator superfamily (MFS) profile" evidence="7">
    <location>
        <begin position="213"/>
        <end position="422"/>
    </location>
</feature>
<feature type="transmembrane region" description="Helical" evidence="6">
    <location>
        <begin position="301"/>
        <end position="324"/>
    </location>
</feature>
<feature type="transmembrane region" description="Helical" evidence="6">
    <location>
        <begin position="174"/>
        <end position="193"/>
    </location>
</feature>
<dbReference type="AlphaFoldDB" id="A0A919DEB2"/>
<feature type="transmembrane region" description="Helical" evidence="6">
    <location>
        <begin position="278"/>
        <end position="295"/>
    </location>
</feature>
<dbReference type="GO" id="GO:0022857">
    <property type="term" value="F:transmembrane transporter activity"/>
    <property type="evidence" value="ECO:0007669"/>
    <property type="project" value="InterPro"/>
</dbReference>
<feature type="compositionally biased region" description="Basic and acidic residues" evidence="5">
    <location>
        <begin position="410"/>
        <end position="422"/>
    </location>
</feature>
<protein>
    <submittedName>
        <fullName evidence="8">MFS transporter</fullName>
    </submittedName>
</protein>
<feature type="transmembrane region" description="Helical" evidence="6">
    <location>
        <begin position="336"/>
        <end position="359"/>
    </location>
</feature>
<reference evidence="8" key="2">
    <citation type="submission" date="2020-09" db="EMBL/GenBank/DDBJ databases">
        <authorList>
            <person name="Sun Q."/>
            <person name="Ohkuma M."/>
        </authorList>
    </citation>
    <scope>NUCLEOTIDE SEQUENCE</scope>
    <source>
        <strain evidence="8">JCM 4784</strain>
    </source>
</reference>
<evidence type="ECO:0000313" key="8">
    <source>
        <dbReference type="EMBL" id="GHE35189.1"/>
    </source>
</evidence>
<feature type="transmembrane region" description="Helical" evidence="6">
    <location>
        <begin position="46"/>
        <end position="67"/>
    </location>
</feature>
<dbReference type="RefSeq" id="WP_190133775.1">
    <property type="nucleotide sequence ID" value="NZ_BNBT01000001.1"/>
</dbReference>
<feature type="transmembrane region" description="Helical" evidence="6">
    <location>
        <begin position="365"/>
        <end position="386"/>
    </location>
</feature>